<evidence type="ECO:0000256" key="1">
    <source>
        <dbReference type="SAM" id="MobiDB-lite"/>
    </source>
</evidence>
<feature type="compositionally biased region" description="Polar residues" evidence="1">
    <location>
        <begin position="385"/>
        <end position="397"/>
    </location>
</feature>
<dbReference type="EMBL" id="JAAAIL010001101">
    <property type="protein sequence ID" value="KAG0271612.1"/>
    <property type="molecule type" value="Genomic_DNA"/>
</dbReference>
<organism evidence="2 3">
    <name type="scientific">Linnemannia exigua</name>
    <dbReference type="NCBI Taxonomy" id="604196"/>
    <lineage>
        <taxon>Eukaryota</taxon>
        <taxon>Fungi</taxon>
        <taxon>Fungi incertae sedis</taxon>
        <taxon>Mucoromycota</taxon>
        <taxon>Mortierellomycotina</taxon>
        <taxon>Mortierellomycetes</taxon>
        <taxon>Mortierellales</taxon>
        <taxon>Mortierellaceae</taxon>
        <taxon>Linnemannia</taxon>
    </lineage>
</organism>
<dbReference type="Proteomes" id="UP001194580">
    <property type="component" value="Unassembled WGS sequence"/>
</dbReference>
<proteinExistence type="predicted"/>
<evidence type="ECO:0000313" key="3">
    <source>
        <dbReference type="Proteomes" id="UP001194580"/>
    </source>
</evidence>
<feature type="region of interest" description="Disordered" evidence="1">
    <location>
        <begin position="128"/>
        <end position="200"/>
    </location>
</feature>
<feature type="compositionally biased region" description="Polar residues" evidence="1">
    <location>
        <begin position="174"/>
        <end position="187"/>
    </location>
</feature>
<reference evidence="2" key="1">
    <citation type="journal article" date="2020" name="Fungal Divers.">
        <title>Resolving the Mortierellaceae phylogeny through synthesis of multi-gene phylogenetics and phylogenomics.</title>
        <authorList>
            <person name="Vandepol N."/>
            <person name="Liber J."/>
            <person name="Desiro A."/>
            <person name="Na H."/>
            <person name="Kennedy M."/>
            <person name="Barry K."/>
            <person name="Grigoriev I.V."/>
            <person name="Miller A.N."/>
            <person name="O'Donnell K."/>
            <person name="Stajich J.E."/>
            <person name="Bonito G."/>
        </authorList>
    </citation>
    <scope>NUCLEOTIDE SEQUENCE</scope>
    <source>
        <strain evidence="2">NRRL 28262</strain>
    </source>
</reference>
<dbReference type="AlphaFoldDB" id="A0AAD4D834"/>
<name>A0AAD4D834_9FUNG</name>
<accession>A0AAD4D834</accession>
<sequence>MSKQGKTTLEVAIEALTTGLQNGEYFTRTTPKDFDAEGFFTGFQDQRKARSIWSSVVIPRLMSSNHGELRKIGLSLQKKWASKSYRKQLDKARAHVKAVLESVHKHQAKVLDHSYKDLCHTLEIQEASMSHTQGSSSHSENHEEEDSSKDQDVDTDITTKAQLKRPRDDHNQESDFGQTQGIRQSLAGQEPVDKDLDTVHSDTFSDEDKRAFTNTFLALKKKTGLPSGKTVEDILFTEGIVRKQHDLIHSFVIDVDDESTRALFKSNDWSFIVAEQDESVELSDCDVIATLERLQDVNSISSLMDILNQRHLRLGKDFRMERDYDLKWLYDAVSKWIDMYMIPFPVFNSDAPLEFFWRSQVWGVLDSLFFDLPDIFMIGGEGQGLESTNRRNTQQLSKSRKVGGSKSDGYLRSFGASKADIMTIEGGRNWDPFAKKYKSEAGWKIGRQLHDIFRARTVDQDAAWCKQLKTYGIIFGVTYG</sequence>
<evidence type="ECO:0000313" key="2">
    <source>
        <dbReference type="EMBL" id="KAG0271612.1"/>
    </source>
</evidence>
<feature type="compositionally biased region" description="Basic and acidic residues" evidence="1">
    <location>
        <begin position="191"/>
        <end position="200"/>
    </location>
</feature>
<feature type="compositionally biased region" description="Low complexity" evidence="1">
    <location>
        <begin position="128"/>
        <end position="138"/>
    </location>
</feature>
<protein>
    <submittedName>
        <fullName evidence="2">Uncharacterized protein</fullName>
    </submittedName>
</protein>
<feature type="region of interest" description="Disordered" evidence="1">
    <location>
        <begin position="384"/>
        <end position="405"/>
    </location>
</feature>
<comment type="caution">
    <text evidence="2">The sequence shown here is derived from an EMBL/GenBank/DDBJ whole genome shotgun (WGS) entry which is preliminary data.</text>
</comment>
<gene>
    <name evidence="2" type="ORF">BGZ95_000567</name>
</gene>
<keyword evidence="3" id="KW-1185">Reference proteome</keyword>